<accession>A0A0A9AQ67</accession>
<evidence type="ECO:0000313" key="1">
    <source>
        <dbReference type="EMBL" id="JAD52018.1"/>
    </source>
</evidence>
<reference evidence="1" key="2">
    <citation type="journal article" date="2015" name="Data Brief">
        <title>Shoot transcriptome of the giant reed, Arundo donax.</title>
        <authorList>
            <person name="Barrero R.A."/>
            <person name="Guerrero F.D."/>
            <person name="Moolhuijzen P."/>
            <person name="Goolsby J.A."/>
            <person name="Tidwell J."/>
            <person name="Bellgard S.E."/>
            <person name="Bellgard M.I."/>
        </authorList>
    </citation>
    <scope>NUCLEOTIDE SEQUENCE</scope>
    <source>
        <tissue evidence="1">Shoot tissue taken approximately 20 cm above the soil surface</tissue>
    </source>
</reference>
<reference evidence="1" key="1">
    <citation type="submission" date="2014-09" db="EMBL/GenBank/DDBJ databases">
        <authorList>
            <person name="Magalhaes I.L.F."/>
            <person name="Oliveira U."/>
            <person name="Santos F.R."/>
            <person name="Vidigal T.H.D.A."/>
            <person name="Brescovit A.D."/>
            <person name="Santos A.J."/>
        </authorList>
    </citation>
    <scope>NUCLEOTIDE SEQUENCE</scope>
    <source>
        <tissue evidence="1">Shoot tissue taken approximately 20 cm above the soil surface</tissue>
    </source>
</reference>
<name>A0A0A9AQ67_ARUDO</name>
<sequence length="38" mass="4349">MPCREYTGIPDKECSEVLCMSVFNVLSTYVSEFELNDV</sequence>
<dbReference type="EMBL" id="GBRH01245877">
    <property type="protein sequence ID" value="JAD52018.1"/>
    <property type="molecule type" value="Transcribed_RNA"/>
</dbReference>
<organism evidence="1">
    <name type="scientific">Arundo donax</name>
    <name type="common">Giant reed</name>
    <name type="synonym">Donax arundinaceus</name>
    <dbReference type="NCBI Taxonomy" id="35708"/>
    <lineage>
        <taxon>Eukaryota</taxon>
        <taxon>Viridiplantae</taxon>
        <taxon>Streptophyta</taxon>
        <taxon>Embryophyta</taxon>
        <taxon>Tracheophyta</taxon>
        <taxon>Spermatophyta</taxon>
        <taxon>Magnoliopsida</taxon>
        <taxon>Liliopsida</taxon>
        <taxon>Poales</taxon>
        <taxon>Poaceae</taxon>
        <taxon>PACMAD clade</taxon>
        <taxon>Arundinoideae</taxon>
        <taxon>Arundineae</taxon>
        <taxon>Arundo</taxon>
    </lineage>
</organism>
<proteinExistence type="predicted"/>
<protein>
    <submittedName>
        <fullName evidence="1">Uncharacterized protein</fullName>
    </submittedName>
</protein>
<dbReference type="AlphaFoldDB" id="A0A0A9AQ67"/>